<dbReference type="NCBIfam" id="TIGR00229">
    <property type="entry name" value="sensory_box"/>
    <property type="match status" value="1"/>
</dbReference>
<dbReference type="PROSITE" id="PS50112">
    <property type="entry name" value="PAS"/>
    <property type="match status" value="1"/>
</dbReference>
<feature type="domain" description="PAS" evidence="2">
    <location>
        <begin position="45"/>
        <end position="118"/>
    </location>
</feature>
<dbReference type="PANTHER" id="PTHR44757">
    <property type="entry name" value="DIGUANYLATE CYCLASE DGCP"/>
    <property type="match status" value="1"/>
</dbReference>
<name>A0A6J4JT18_9BACT</name>
<dbReference type="InterPro" id="IPR036890">
    <property type="entry name" value="HATPase_C_sf"/>
</dbReference>
<dbReference type="Gene3D" id="3.30.565.10">
    <property type="entry name" value="Histidine kinase-like ATPase, C-terminal domain"/>
    <property type="match status" value="1"/>
</dbReference>
<evidence type="ECO:0000256" key="1">
    <source>
        <dbReference type="SAM" id="MobiDB-lite"/>
    </source>
</evidence>
<feature type="region of interest" description="Disordered" evidence="1">
    <location>
        <begin position="1"/>
        <end position="34"/>
    </location>
</feature>
<dbReference type="CDD" id="cd00130">
    <property type="entry name" value="PAS"/>
    <property type="match status" value="1"/>
</dbReference>
<dbReference type="InterPro" id="IPR035965">
    <property type="entry name" value="PAS-like_dom_sf"/>
</dbReference>
<dbReference type="InterPro" id="IPR003594">
    <property type="entry name" value="HATPase_dom"/>
</dbReference>
<evidence type="ECO:0000313" key="4">
    <source>
        <dbReference type="EMBL" id="CAA9286533.1"/>
    </source>
</evidence>
<dbReference type="SMART" id="SM00091">
    <property type="entry name" value="PAS"/>
    <property type="match status" value="1"/>
</dbReference>
<dbReference type="InterPro" id="IPR052155">
    <property type="entry name" value="Biofilm_reg_signaling"/>
</dbReference>
<dbReference type="AlphaFoldDB" id="A0A6J4JT18"/>
<gene>
    <name evidence="4" type="ORF">AVDCRST_MAG63-3994</name>
</gene>
<dbReference type="PROSITE" id="PS50113">
    <property type="entry name" value="PAC"/>
    <property type="match status" value="1"/>
</dbReference>
<reference evidence="4" key="1">
    <citation type="submission" date="2020-02" db="EMBL/GenBank/DDBJ databases">
        <authorList>
            <person name="Meier V. D."/>
        </authorList>
    </citation>
    <scope>NUCLEOTIDE SEQUENCE</scope>
    <source>
        <strain evidence="4">AVDCRST_MAG63</strain>
    </source>
</reference>
<accession>A0A6J4JT18</accession>
<organism evidence="4">
    <name type="scientific">uncultured Armatimonadetes bacterium</name>
    <dbReference type="NCBI Taxonomy" id="157466"/>
    <lineage>
        <taxon>Bacteria</taxon>
        <taxon>Bacillati</taxon>
        <taxon>Armatimonadota</taxon>
        <taxon>environmental samples</taxon>
    </lineage>
</organism>
<proteinExistence type="predicted"/>
<evidence type="ECO:0000259" key="3">
    <source>
        <dbReference type="PROSITE" id="PS50113"/>
    </source>
</evidence>
<dbReference type="InterPro" id="IPR000014">
    <property type="entry name" value="PAS"/>
</dbReference>
<dbReference type="SUPFAM" id="SSF55785">
    <property type="entry name" value="PYP-like sensor domain (PAS domain)"/>
    <property type="match status" value="1"/>
</dbReference>
<sequence>MSSGPEATPPDDAPHPPARSDPGAPGAPASGEEALQASANALNASEERFRLLVEGIRDYAIFMLDPDGRVASWNAGAQRFKGYRADEIIGKHFSTFYTREDVERGHPQEELEIATREGRFEEEGWRVRKDGTRFWASVVITALRDKSGTLRGFGKVTRDMTERRERERERASAEIAERQRRFLKDVLASVTQGKLILCDTPSDLPVPLAPEPAGGAIPVGEKTLKALRTRVAEVAAACGLPRDRAQDCITAASEGAMNAVVHAGGGTARVYGDPDGGTVQVFVQDRGKGIALSDLPQSTLKRGYSTGGIGIGHGFWLMLQTCDRVYLLTGPTGTSVVLEQGRAVPDQPWL</sequence>
<dbReference type="PANTHER" id="PTHR44757:SF2">
    <property type="entry name" value="BIOFILM ARCHITECTURE MAINTENANCE PROTEIN MBAA"/>
    <property type="match status" value="1"/>
</dbReference>
<dbReference type="SUPFAM" id="SSF55874">
    <property type="entry name" value="ATPase domain of HSP90 chaperone/DNA topoisomerase II/histidine kinase"/>
    <property type="match status" value="1"/>
</dbReference>
<dbReference type="Pfam" id="PF13581">
    <property type="entry name" value="HATPase_c_2"/>
    <property type="match status" value="1"/>
</dbReference>
<evidence type="ECO:0000259" key="2">
    <source>
        <dbReference type="PROSITE" id="PS50112"/>
    </source>
</evidence>
<protein>
    <submittedName>
        <fullName evidence="4">Diguanylate cyclase/phosphodiesterase (GGDEF &amp; EAL domains) with PAS/PAC sensor(S)</fullName>
    </submittedName>
</protein>
<feature type="compositionally biased region" description="Low complexity" evidence="1">
    <location>
        <begin position="20"/>
        <end position="34"/>
    </location>
</feature>
<dbReference type="EMBL" id="CADCTO010000549">
    <property type="protein sequence ID" value="CAA9286533.1"/>
    <property type="molecule type" value="Genomic_DNA"/>
</dbReference>
<dbReference type="Pfam" id="PF13426">
    <property type="entry name" value="PAS_9"/>
    <property type="match status" value="1"/>
</dbReference>
<dbReference type="Gene3D" id="3.30.450.20">
    <property type="entry name" value="PAS domain"/>
    <property type="match status" value="1"/>
</dbReference>
<dbReference type="InterPro" id="IPR000700">
    <property type="entry name" value="PAS-assoc_C"/>
</dbReference>
<feature type="domain" description="PAC" evidence="3">
    <location>
        <begin position="120"/>
        <end position="172"/>
    </location>
</feature>